<accession>A0A086TFK0</accession>
<evidence type="ECO:0000313" key="3">
    <source>
        <dbReference type="EMBL" id="KFH48132.1"/>
    </source>
</evidence>
<keyword evidence="2" id="KW-1133">Transmembrane helix</keyword>
<feature type="transmembrane region" description="Helical" evidence="2">
    <location>
        <begin position="74"/>
        <end position="95"/>
    </location>
</feature>
<evidence type="ECO:0000313" key="4">
    <source>
        <dbReference type="Proteomes" id="UP000029964"/>
    </source>
</evidence>
<reference evidence="4" key="1">
    <citation type="journal article" date="2014" name="Genome Announc.">
        <title>Genome sequence and annotation of Acremonium chrysogenum, producer of the beta-lactam antibiotic cephalosporin C.</title>
        <authorList>
            <person name="Terfehr D."/>
            <person name="Dahlmann T.A."/>
            <person name="Specht T."/>
            <person name="Zadra I."/>
            <person name="Kuernsteiner H."/>
            <person name="Kueck U."/>
        </authorList>
    </citation>
    <scope>NUCLEOTIDE SEQUENCE [LARGE SCALE GENOMIC DNA]</scope>
    <source>
        <strain evidence="4">ATCC 11550 / CBS 779.69 / DSM 880 / IAM 14645 / JCM 23072 / IMI 49137</strain>
    </source>
</reference>
<comment type="caution">
    <text evidence="3">The sequence shown here is derived from an EMBL/GenBank/DDBJ whole genome shotgun (WGS) entry which is preliminary data.</text>
</comment>
<evidence type="ECO:0000256" key="1">
    <source>
        <dbReference type="SAM" id="MobiDB-lite"/>
    </source>
</evidence>
<sequence>MWMKLSHEEDAGTRTSGTNLEFESSVSALNKPLIHQPSSCNDTMQSMKDPEFAQAMPGFSPRSQVRSNFATKKVLAIISITAALVGVMFGIGMLASCFERSVNSNDQMHYPSGTLHQEVDLGHSLVPREEDYDQGFIAVEGPGSSTESEEGVRIPISTETSYETFYSLSKVEETVTRTLTRTRTVIATPASSSKETECSLSVVTATTTSVETVIVIPTPTSAEYATVTGEPSTVTDADTSISYASDLPDVAVPGGQLTRTDVQTDVSYTSGLPDATVSGNPSTVTEVDASYSQANRTTMTVTITDLWGVDSTTTITTPIVVTITNLYPPVPVETEISTEVSVTVTKPLYPTNETYAANPTGRVSVTPVPPTPVVVSGSSRKSEPNIWGTGHSSGHVVSVFTAFLILIMI</sequence>
<name>A0A086TFK0_HAPC1</name>
<dbReference type="Proteomes" id="UP000029964">
    <property type="component" value="Unassembled WGS sequence"/>
</dbReference>
<keyword evidence="2" id="KW-0812">Transmembrane</keyword>
<evidence type="ECO:0000256" key="2">
    <source>
        <dbReference type="SAM" id="Phobius"/>
    </source>
</evidence>
<dbReference type="AlphaFoldDB" id="A0A086TFK0"/>
<keyword evidence="4" id="KW-1185">Reference proteome</keyword>
<gene>
    <name evidence="3" type="ORF">ACRE_011140</name>
</gene>
<dbReference type="STRING" id="857340.A0A086TFK0"/>
<dbReference type="EMBL" id="JPKY01000005">
    <property type="protein sequence ID" value="KFH48132.1"/>
    <property type="molecule type" value="Genomic_DNA"/>
</dbReference>
<dbReference type="OrthoDB" id="4940504at2759"/>
<proteinExistence type="predicted"/>
<protein>
    <submittedName>
        <fullName evidence="3">Uncharacterized protein</fullName>
    </submittedName>
</protein>
<dbReference type="HOGENOM" id="CLU_672619_0_0_1"/>
<organism evidence="3 4">
    <name type="scientific">Hapsidospora chrysogenum (strain ATCC 11550 / CBS 779.69 / DSM 880 / IAM 14645 / JCM 23072 / IMI 49137)</name>
    <name type="common">Acremonium chrysogenum</name>
    <dbReference type="NCBI Taxonomy" id="857340"/>
    <lineage>
        <taxon>Eukaryota</taxon>
        <taxon>Fungi</taxon>
        <taxon>Dikarya</taxon>
        <taxon>Ascomycota</taxon>
        <taxon>Pezizomycotina</taxon>
        <taxon>Sordariomycetes</taxon>
        <taxon>Hypocreomycetidae</taxon>
        <taxon>Hypocreales</taxon>
        <taxon>Bionectriaceae</taxon>
        <taxon>Hapsidospora</taxon>
    </lineage>
</organism>
<keyword evidence="2" id="KW-0472">Membrane</keyword>
<feature type="region of interest" description="Disordered" evidence="1">
    <location>
        <begin position="360"/>
        <end position="381"/>
    </location>
</feature>